<dbReference type="AlphaFoldDB" id="A0A0B7A9F0"/>
<protein>
    <submittedName>
        <fullName evidence="1">Uncharacterized protein</fullName>
    </submittedName>
</protein>
<dbReference type="EMBL" id="HACG01030432">
    <property type="protein sequence ID" value="CEK77297.1"/>
    <property type="molecule type" value="Transcribed_RNA"/>
</dbReference>
<sequence length="63" mass="7065">RMRLLPSSQYASSTSLSQIKVGITQLAKKKKWSKKDNCFSLPNFKIHHSEVSAMCSDSSLHVV</sequence>
<organism evidence="1">
    <name type="scientific">Arion vulgaris</name>
    <dbReference type="NCBI Taxonomy" id="1028688"/>
    <lineage>
        <taxon>Eukaryota</taxon>
        <taxon>Metazoa</taxon>
        <taxon>Spiralia</taxon>
        <taxon>Lophotrochozoa</taxon>
        <taxon>Mollusca</taxon>
        <taxon>Gastropoda</taxon>
        <taxon>Heterobranchia</taxon>
        <taxon>Euthyneura</taxon>
        <taxon>Panpulmonata</taxon>
        <taxon>Eupulmonata</taxon>
        <taxon>Stylommatophora</taxon>
        <taxon>Helicina</taxon>
        <taxon>Arionoidea</taxon>
        <taxon>Arionidae</taxon>
        <taxon>Arion</taxon>
    </lineage>
</organism>
<accession>A0A0B7A9F0</accession>
<evidence type="ECO:0000313" key="1">
    <source>
        <dbReference type="EMBL" id="CEK77297.1"/>
    </source>
</evidence>
<feature type="non-terminal residue" evidence="1">
    <location>
        <position position="1"/>
    </location>
</feature>
<proteinExistence type="predicted"/>
<reference evidence="1" key="1">
    <citation type="submission" date="2014-12" db="EMBL/GenBank/DDBJ databases">
        <title>Insight into the proteome of Arion vulgaris.</title>
        <authorList>
            <person name="Aradska J."/>
            <person name="Bulat T."/>
            <person name="Smidak R."/>
            <person name="Sarate P."/>
            <person name="Gangsoo J."/>
            <person name="Sialana F."/>
            <person name="Bilban M."/>
            <person name="Lubec G."/>
        </authorList>
    </citation>
    <scope>NUCLEOTIDE SEQUENCE</scope>
    <source>
        <tissue evidence="1">Skin</tissue>
    </source>
</reference>
<gene>
    <name evidence="1" type="primary">ORF103914</name>
</gene>
<name>A0A0B7A9F0_9EUPU</name>